<comment type="caution">
    <text evidence="2">The sequence shown here is derived from an EMBL/GenBank/DDBJ whole genome shotgun (WGS) entry which is preliminary data.</text>
</comment>
<dbReference type="AlphaFoldDB" id="A0A8H3G525"/>
<evidence type="ECO:0000256" key="1">
    <source>
        <dbReference type="SAM" id="MobiDB-lite"/>
    </source>
</evidence>
<gene>
    <name evidence="2" type="ORF">ALECFALPRED_005547</name>
</gene>
<sequence>MSSNPLAPNSGFTTTNGNEKLSAAALKNVPTHNKIKAYVNTKSKDDPWSPYTIQNDTSSALSKEYKGR</sequence>
<keyword evidence="3" id="KW-1185">Reference proteome</keyword>
<reference evidence="2" key="1">
    <citation type="submission" date="2021-03" db="EMBL/GenBank/DDBJ databases">
        <authorList>
            <person name="Tagirdzhanova G."/>
        </authorList>
    </citation>
    <scope>NUCLEOTIDE SEQUENCE</scope>
</reference>
<dbReference type="OrthoDB" id="10504292at2759"/>
<name>A0A8H3G525_9LECA</name>
<accession>A0A8H3G525</accession>
<protein>
    <submittedName>
        <fullName evidence="2">Uncharacterized protein</fullName>
    </submittedName>
</protein>
<feature type="compositionally biased region" description="Polar residues" evidence="1">
    <location>
        <begin position="51"/>
        <end position="61"/>
    </location>
</feature>
<dbReference type="EMBL" id="CAJPDR010000351">
    <property type="protein sequence ID" value="CAF9933283.1"/>
    <property type="molecule type" value="Genomic_DNA"/>
</dbReference>
<organism evidence="2 3">
    <name type="scientific">Alectoria fallacina</name>
    <dbReference type="NCBI Taxonomy" id="1903189"/>
    <lineage>
        <taxon>Eukaryota</taxon>
        <taxon>Fungi</taxon>
        <taxon>Dikarya</taxon>
        <taxon>Ascomycota</taxon>
        <taxon>Pezizomycotina</taxon>
        <taxon>Lecanoromycetes</taxon>
        <taxon>OSLEUM clade</taxon>
        <taxon>Lecanoromycetidae</taxon>
        <taxon>Lecanorales</taxon>
        <taxon>Lecanorineae</taxon>
        <taxon>Parmeliaceae</taxon>
        <taxon>Alectoria</taxon>
    </lineage>
</organism>
<evidence type="ECO:0000313" key="2">
    <source>
        <dbReference type="EMBL" id="CAF9933283.1"/>
    </source>
</evidence>
<proteinExistence type="predicted"/>
<evidence type="ECO:0000313" key="3">
    <source>
        <dbReference type="Proteomes" id="UP000664203"/>
    </source>
</evidence>
<dbReference type="Proteomes" id="UP000664203">
    <property type="component" value="Unassembled WGS sequence"/>
</dbReference>
<feature type="region of interest" description="Disordered" evidence="1">
    <location>
        <begin position="41"/>
        <end position="68"/>
    </location>
</feature>